<dbReference type="PANTHER" id="PTHR48079">
    <property type="entry name" value="PROTEIN YEEZ"/>
    <property type="match status" value="1"/>
</dbReference>
<dbReference type="InterPro" id="IPR036291">
    <property type="entry name" value="NAD(P)-bd_dom_sf"/>
</dbReference>
<keyword evidence="3" id="KW-1185">Reference proteome</keyword>
<evidence type="ECO:0000259" key="1">
    <source>
        <dbReference type="Pfam" id="PF01370"/>
    </source>
</evidence>
<gene>
    <name evidence="2" type="ORF">BJY22_002513</name>
</gene>
<evidence type="ECO:0000313" key="3">
    <source>
        <dbReference type="Proteomes" id="UP000555407"/>
    </source>
</evidence>
<dbReference type="InterPro" id="IPR051783">
    <property type="entry name" value="NAD(P)-dependent_oxidoreduct"/>
</dbReference>
<sequence>MRIFIAGATGAVGRRLVPLLVTRGHEVTALSRRSPAARAIPEAATGTAGGVRIVAGDVYDAVRLREVVAAARPEVVIHQLTDLSSRDFPANNRIRREGTRNLVDAALAAGVRRVISQSIAWAYEPGAAPADESSSLDLHATDDTRRATVEAVHTLETITAEAPEWVVLRYGMLYGPDTWYTQGGLMADLATTGQLPLGPDVTSFLHVDDAVVAGAAALTWPSGPVNIVDDTPVPASTWVPAFTNWLSTTPGDAAPTYAAADSPRTPWARGATNTRARGLGWSPTHPACFSD</sequence>
<comment type="caution">
    <text evidence="2">The sequence shown here is derived from an EMBL/GenBank/DDBJ whole genome shotgun (WGS) entry which is preliminary data.</text>
</comment>
<organism evidence="2 3">
    <name type="scientific">Kribbella shirazensis</name>
    <dbReference type="NCBI Taxonomy" id="1105143"/>
    <lineage>
        <taxon>Bacteria</taxon>
        <taxon>Bacillati</taxon>
        <taxon>Actinomycetota</taxon>
        <taxon>Actinomycetes</taxon>
        <taxon>Propionibacteriales</taxon>
        <taxon>Kribbellaceae</taxon>
        <taxon>Kribbella</taxon>
    </lineage>
</organism>
<dbReference type="Gene3D" id="3.40.50.720">
    <property type="entry name" value="NAD(P)-binding Rossmann-like Domain"/>
    <property type="match status" value="1"/>
</dbReference>
<dbReference type="EMBL" id="JAASRO010000001">
    <property type="protein sequence ID" value="NIK56796.1"/>
    <property type="molecule type" value="Genomic_DNA"/>
</dbReference>
<dbReference type="SUPFAM" id="SSF51735">
    <property type="entry name" value="NAD(P)-binding Rossmann-fold domains"/>
    <property type="match status" value="1"/>
</dbReference>
<name>A0A7X6A036_9ACTN</name>
<dbReference type="Proteomes" id="UP000555407">
    <property type="component" value="Unassembled WGS sequence"/>
</dbReference>
<dbReference type="InterPro" id="IPR001509">
    <property type="entry name" value="Epimerase_deHydtase"/>
</dbReference>
<accession>A0A7X6A036</accession>
<dbReference type="PANTHER" id="PTHR48079:SF6">
    <property type="entry name" value="NAD(P)-BINDING DOMAIN-CONTAINING PROTEIN-RELATED"/>
    <property type="match status" value="1"/>
</dbReference>
<proteinExistence type="predicted"/>
<evidence type="ECO:0000313" key="2">
    <source>
        <dbReference type="EMBL" id="NIK56796.1"/>
    </source>
</evidence>
<dbReference type="Pfam" id="PF01370">
    <property type="entry name" value="Epimerase"/>
    <property type="match status" value="1"/>
</dbReference>
<reference evidence="2 3" key="1">
    <citation type="submission" date="2020-03" db="EMBL/GenBank/DDBJ databases">
        <title>Sequencing the genomes of 1000 actinobacteria strains.</title>
        <authorList>
            <person name="Klenk H.-P."/>
        </authorList>
    </citation>
    <scope>NUCLEOTIDE SEQUENCE [LARGE SCALE GENOMIC DNA]</scope>
    <source>
        <strain evidence="2 3">DSM 45490</strain>
    </source>
</reference>
<dbReference type="AlphaFoldDB" id="A0A7X6A036"/>
<dbReference type="GO" id="GO:0004029">
    <property type="term" value="F:aldehyde dehydrogenase (NAD+) activity"/>
    <property type="evidence" value="ECO:0007669"/>
    <property type="project" value="TreeGrafter"/>
</dbReference>
<dbReference type="GO" id="GO:0005737">
    <property type="term" value="C:cytoplasm"/>
    <property type="evidence" value="ECO:0007669"/>
    <property type="project" value="TreeGrafter"/>
</dbReference>
<dbReference type="RefSeq" id="WP_167206396.1">
    <property type="nucleotide sequence ID" value="NZ_JAASRO010000001.1"/>
</dbReference>
<protein>
    <submittedName>
        <fullName evidence="2">Nucleoside-diphosphate-sugar epimerase</fullName>
    </submittedName>
</protein>
<feature type="domain" description="NAD-dependent epimerase/dehydratase" evidence="1">
    <location>
        <begin position="3"/>
        <end position="222"/>
    </location>
</feature>